<evidence type="ECO:0000313" key="1">
    <source>
        <dbReference type="EMBL" id="RJP72906.1"/>
    </source>
</evidence>
<dbReference type="EMBL" id="QZKI01000035">
    <property type="protein sequence ID" value="RJP72906.1"/>
    <property type="molecule type" value="Genomic_DNA"/>
</dbReference>
<reference evidence="1 2" key="1">
    <citation type="journal article" date="2017" name="ISME J.">
        <title>Energy and carbon metabolisms in a deep terrestrial subsurface fluid microbial community.</title>
        <authorList>
            <person name="Momper L."/>
            <person name="Jungbluth S.P."/>
            <person name="Lee M.D."/>
            <person name="Amend J.P."/>
        </authorList>
    </citation>
    <scope>NUCLEOTIDE SEQUENCE [LARGE SCALE GENOMIC DNA]</scope>
    <source>
        <strain evidence="1">SURF_17</strain>
    </source>
</reference>
<gene>
    <name evidence="1" type="ORF">C4532_05145</name>
</gene>
<comment type="caution">
    <text evidence="1">The sequence shown here is derived from an EMBL/GenBank/DDBJ whole genome shotgun (WGS) entry which is preliminary data.</text>
</comment>
<dbReference type="CDD" id="cd09726">
    <property type="entry name" value="RAMP_I_III"/>
    <property type="match status" value="1"/>
</dbReference>
<dbReference type="AlphaFoldDB" id="A0A419F3C9"/>
<evidence type="ECO:0000313" key="2">
    <source>
        <dbReference type="Proteomes" id="UP000285961"/>
    </source>
</evidence>
<name>A0A419F3C9_9BACT</name>
<organism evidence="1 2">
    <name type="scientific">Candidatus Abyssobacteria bacterium SURF_17</name>
    <dbReference type="NCBI Taxonomy" id="2093361"/>
    <lineage>
        <taxon>Bacteria</taxon>
        <taxon>Pseudomonadati</taxon>
        <taxon>Candidatus Hydrogenedentota</taxon>
        <taxon>Candidatus Abyssobacteria</taxon>
    </lineage>
</organism>
<protein>
    <submittedName>
        <fullName evidence="1">CRISPR-associated protein</fullName>
    </submittedName>
</protein>
<accession>A0A419F3C9</accession>
<proteinExistence type="predicted"/>
<dbReference type="Proteomes" id="UP000285961">
    <property type="component" value="Unassembled WGS sequence"/>
</dbReference>
<sequence length="363" mass="41305">MNSESRPHPYDFYVWTMTHGESVVSAVQHPTRLKALKALFSWGKTSSREASSEAQDIIESENRSLSRSPYKTLLDQPTPPFDRLPPHSFFIQIGFVLEKPYISRDDDRFYYYENSIKREKVFKIPMVAATSWKGNLRWTATKLLTEEMEEGKVTPMQFAEWRLQLRLLFGPEKGDEGPEAKDLARYLKEAGGAQAHDCYKKLCIDHFATLGVNSLDESPHHKGHLYFYPTHFNGIALEVINPRQRKTRTGTLPIYFECVPAGAKGSFSLLYAPIGLIGLEPTVQRSIAKLALLRTLEALCHMMRTYGFSAKKTSGYGVACEEFVKDQQSFIAGINGKYLPREFADLTRDSREIARSIWGDSNE</sequence>